<evidence type="ECO:0000313" key="1">
    <source>
        <dbReference type="EMBL" id="WAC01031.1"/>
    </source>
</evidence>
<dbReference type="InterPro" id="IPR058238">
    <property type="entry name" value="Lant_leader_dom"/>
</dbReference>
<dbReference type="RefSeq" id="WP_267675579.1">
    <property type="nucleotide sequence ID" value="NZ_CP113088.1"/>
</dbReference>
<dbReference type="NCBIfam" id="NF038153">
    <property type="entry name" value="lant_leader_L1a"/>
    <property type="match status" value="1"/>
</dbReference>
<evidence type="ECO:0000313" key="2">
    <source>
        <dbReference type="Proteomes" id="UP001164705"/>
    </source>
</evidence>
<protein>
    <submittedName>
        <fullName evidence="1">Class I lanthipeptide</fullName>
    </submittedName>
</protein>
<keyword evidence="2" id="KW-1185">Reference proteome</keyword>
<organism evidence="1 2">
    <name type="scientific">Lacinutrix neustonica</name>
    <dbReference type="NCBI Taxonomy" id="2980107"/>
    <lineage>
        <taxon>Bacteria</taxon>
        <taxon>Pseudomonadati</taxon>
        <taxon>Bacteroidota</taxon>
        <taxon>Flavobacteriia</taxon>
        <taxon>Flavobacteriales</taxon>
        <taxon>Flavobacteriaceae</taxon>
        <taxon>Lacinutrix</taxon>
    </lineage>
</organism>
<dbReference type="EMBL" id="CP113088">
    <property type="protein sequence ID" value="WAC01031.1"/>
    <property type="molecule type" value="Genomic_DNA"/>
</dbReference>
<dbReference type="AlphaFoldDB" id="A0A9E8MTG4"/>
<reference evidence="1" key="1">
    <citation type="submission" date="2022-11" db="EMBL/GenBank/DDBJ databases">
        <title>Lacinutrix neustonica HL-RS19T sp. nov., isolated from the surface microlayer sample of brackish Lake Shihwa.</title>
        <authorList>
            <person name="Choi J.Y."/>
            <person name="Hwang C.Y."/>
        </authorList>
    </citation>
    <scope>NUCLEOTIDE SEQUENCE</scope>
    <source>
        <strain evidence="1">HL-RS19</strain>
    </source>
</reference>
<gene>
    <name evidence="1" type="ORF">N7U66_12685</name>
</gene>
<dbReference type="Proteomes" id="UP001164705">
    <property type="component" value="Chromosome"/>
</dbReference>
<name>A0A9E8MTG4_9FLAO</name>
<proteinExistence type="predicted"/>
<sequence>MKTQANKKLTFNKQNITELNDVSLYNIKGGGETSIAIQSHMPPIETTWLCLGNNLIMNNE</sequence>
<dbReference type="KEGG" id="lnu:N7U66_12685"/>
<accession>A0A9E8MTG4</accession>